<name>A0A7L9WM82_9RHOB</name>
<dbReference type="Gene3D" id="3.60.40.10">
    <property type="entry name" value="PPM-type phosphatase domain"/>
    <property type="match status" value="1"/>
</dbReference>
<accession>A0A7L9WM82</accession>
<dbReference type="SMART" id="SM00331">
    <property type="entry name" value="PP2C_SIG"/>
    <property type="match status" value="1"/>
</dbReference>
<dbReference type="Proteomes" id="UP000594118">
    <property type="component" value="Chromosome"/>
</dbReference>
<dbReference type="InterPro" id="IPR008266">
    <property type="entry name" value="Tyr_kinase_AS"/>
</dbReference>
<organism evidence="8 9">
    <name type="scientific">Pseudooceanicola spongiae</name>
    <dbReference type="NCBI Taxonomy" id="2613965"/>
    <lineage>
        <taxon>Bacteria</taxon>
        <taxon>Pseudomonadati</taxon>
        <taxon>Pseudomonadota</taxon>
        <taxon>Alphaproteobacteria</taxon>
        <taxon>Rhodobacterales</taxon>
        <taxon>Paracoccaceae</taxon>
        <taxon>Pseudooceanicola</taxon>
    </lineage>
</organism>
<evidence type="ECO:0000256" key="2">
    <source>
        <dbReference type="ARBA" id="ARBA00022741"/>
    </source>
</evidence>
<dbReference type="InterPro" id="IPR011009">
    <property type="entry name" value="Kinase-like_dom_sf"/>
</dbReference>
<evidence type="ECO:0000313" key="9">
    <source>
        <dbReference type="Proteomes" id="UP000594118"/>
    </source>
</evidence>
<feature type="transmembrane region" description="Helical" evidence="5">
    <location>
        <begin position="553"/>
        <end position="570"/>
    </location>
</feature>
<dbReference type="CDD" id="cd14014">
    <property type="entry name" value="STKc_PknB_like"/>
    <property type="match status" value="1"/>
</dbReference>
<evidence type="ECO:0000256" key="5">
    <source>
        <dbReference type="SAM" id="Phobius"/>
    </source>
</evidence>
<evidence type="ECO:0000256" key="3">
    <source>
        <dbReference type="ARBA" id="ARBA00022777"/>
    </source>
</evidence>
<protein>
    <submittedName>
        <fullName evidence="8">Protein kinase</fullName>
    </submittedName>
</protein>
<keyword evidence="5" id="KW-0472">Membrane</keyword>
<dbReference type="Gene3D" id="1.10.510.10">
    <property type="entry name" value="Transferase(Phosphotransferase) domain 1"/>
    <property type="match status" value="1"/>
</dbReference>
<dbReference type="SUPFAM" id="SSF56112">
    <property type="entry name" value="Protein kinase-like (PK-like)"/>
    <property type="match status" value="1"/>
</dbReference>
<dbReference type="GO" id="GO:0004674">
    <property type="term" value="F:protein serine/threonine kinase activity"/>
    <property type="evidence" value="ECO:0007669"/>
    <property type="project" value="TreeGrafter"/>
</dbReference>
<reference evidence="8 9" key="1">
    <citation type="submission" date="2019-10" db="EMBL/GenBank/DDBJ databases">
        <title>Pseudopuniceibacterium sp. HQ09 islated from Antarctica.</title>
        <authorList>
            <person name="Liao L."/>
            <person name="Su S."/>
            <person name="Chen B."/>
            <person name="Yu Y."/>
        </authorList>
    </citation>
    <scope>NUCLEOTIDE SEQUENCE [LARGE SCALE GENOMIC DNA]</scope>
    <source>
        <strain evidence="8 9">HQ09</strain>
    </source>
</reference>
<dbReference type="PROSITE" id="PS50011">
    <property type="entry name" value="PROTEIN_KINASE_DOM"/>
    <property type="match status" value="1"/>
</dbReference>
<dbReference type="InterPro" id="IPR000719">
    <property type="entry name" value="Prot_kinase_dom"/>
</dbReference>
<feature type="domain" description="Protein kinase" evidence="6">
    <location>
        <begin position="271"/>
        <end position="535"/>
    </location>
</feature>
<proteinExistence type="predicted"/>
<evidence type="ECO:0000259" key="7">
    <source>
        <dbReference type="PROSITE" id="PS51746"/>
    </source>
</evidence>
<dbReference type="EMBL" id="CP045201">
    <property type="protein sequence ID" value="QOL81042.1"/>
    <property type="molecule type" value="Genomic_DNA"/>
</dbReference>
<gene>
    <name evidence="8" type="ORF">F3W81_09595</name>
</gene>
<dbReference type="GO" id="GO:0005524">
    <property type="term" value="F:ATP binding"/>
    <property type="evidence" value="ECO:0007669"/>
    <property type="project" value="UniProtKB-KW"/>
</dbReference>
<keyword evidence="9" id="KW-1185">Reference proteome</keyword>
<evidence type="ECO:0000256" key="1">
    <source>
        <dbReference type="ARBA" id="ARBA00022679"/>
    </source>
</evidence>
<evidence type="ECO:0000256" key="4">
    <source>
        <dbReference type="ARBA" id="ARBA00022840"/>
    </source>
</evidence>
<dbReference type="InterPro" id="IPR036457">
    <property type="entry name" value="PPM-type-like_dom_sf"/>
</dbReference>
<dbReference type="PANTHER" id="PTHR43289">
    <property type="entry name" value="MITOGEN-ACTIVATED PROTEIN KINASE KINASE KINASE 20-RELATED"/>
    <property type="match status" value="1"/>
</dbReference>
<keyword evidence="1" id="KW-0808">Transferase</keyword>
<feature type="domain" description="PPM-type phosphatase" evidence="7">
    <location>
        <begin position="14"/>
        <end position="243"/>
    </location>
</feature>
<dbReference type="InterPro" id="IPR001932">
    <property type="entry name" value="PPM-type_phosphatase-like_dom"/>
</dbReference>
<dbReference type="PANTHER" id="PTHR43289:SF6">
    <property type="entry name" value="SERINE_THREONINE-PROTEIN KINASE NEKL-3"/>
    <property type="match status" value="1"/>
</dbReference>
<dbReference type="Pfam" id="PF00069">
    <property type="entry name" value="Pkinase"/>
    <property type="match status" value="1"/>
</dbReference>
<keyword evidence="2" id="KW-0547">Nucleotide-binding</keyword>
<keyword evidence="4" id="KW-0067">ATP-binding</keyword>
<dbReference type="Gene3D" id="3.30.200.20">
    <property type="entry name" value="Phosphorylase Kinase, domain 1"/>
    <property type="match status" value="1"/>
</dbReference>
<dbReference type="AlphaFoldDB" id="A0A7L9WM82"/>
<keyword evidence="5" id="KW-0812">Transmembrane</keyword>
<dbReference type="Pfam" id="PF13672">
    <property type="entry name" value="PP2C_2"/>
    <property type="match status" value="1"/>
</dbReference>
<dbReference type="PROSITE" id="PS00109">
    <property type="entry name" value="PROTEIN_KINASE_TYR"/>
    <property type="match status" value="1"/>
</dbReference>
<keyword evidence="5" id="KW-1133">Transmembrane helix</keyword>
<dbReference type="SMART" id="SM00332">
    <property type="entry name" value="PP2Cc"/>
    <property type="match status" value="1"/>
</dbReference>
<dbReference type="CDD" id="cd00143">
    <property type="entry name" value="PP2Cc"/>
    <property type="match status" value="1"/>
</dbReference>
<evidence type="ECO:0000259" key="6">
    <source>
        <dbReference type="PROSITE" id="PS50011"/>
    </source>
</evidence>
<dbReference type="PROSITE" id="PS51746">
    <property type="entry name" value="PPM_2"/>
    <property type="match status" value="1"/>
</dbReference>
<dbReference type="SUPFAM" id="SSF81606">
    <property type="entry name" value="PP2C-like"/>
    <property type="match status" value="1"/>
</dbReference>
<sequence length="575" mass="63030">MPKDAPVTDVLSVSIGQYSSAGLKPSNQDFHGALVPEGQALALKGVTLALADGISSSDVSHLAAQTTVASLLDDYYCTSDAWSVRTAATRVIAATNAWLHAQNARIPGLDHDRGQVCTLAALILKGGEAHVLHVGDSRVWRLSGDSLEPLTTDHRLTLSSTESYLDRAIGLRAEVEVDYARLALQPGDIYLLTTDGVHDHMEARFVARTLREVPDLSLAARLIAKEALARGSADNLTIQIARIDALPTGGLFETSLPVPQGLRPGDTLDGYTLLRRVHANHRSTIFLASDPQGGQVALKVPAIEIREDPTYMRQFLMEEWIARRITSAHVLRAAPPPAQRSALYVVTEFVEGVTLRQWMTDHPNPSLDQVREIIGQVIRGLRAFHRGDMLHQDLRPENIMIDAAGTVKIIDLGSARVAGVQEAAPMPQEDPILGTLQYAAPEYFSGDPVSWRADLFSLGVIAYEMLTQRLPYGTQVSKVRARRDVARLSYRSAREEGNAVPDWLDDALRRACHPDPARRFEALSEFDAALRRPGAAYSRRNPVPLAQRHPLRFWQGLSALLAFICLILLAKITTP</sequence>
<dbReference type="KEGG" id="pshq:F3W81_09595"/>
<keyword evidence="3 8" id="KW-0418">Kinase</keyword>
<evidence type="ECO:0000313" key="8">
    <source>
        <dbReference type="EMBL" id="QOL81042.1"/>
    </source>
</evidence>